<protein>
    <submittedName>
        <fullName evidence="5">TetR/AcrR family transcriptional regulator</fullName>
    </submittedName>
</protein>
<accession>A0A345C303</accession>
<dbReference type="InterPro" id="IPR001647">
    <property type="entry name" value="HTH_TetR"/>
</dbReference>
<feature type="DNA-binding region" description="H-T-H motif" evidence="3">
    <location>
        <begin position="77"/>
        <end position="96"/>
    </location>
</feature>
<dbReference type="Pfam" id="PF00440">
    <property type="entry name" value="TetR_N"/>
    <property type="match status" value="1"/>
</dbReference>
<dbReference type="PANTHER" id="PTHR43479:SF22">
    <property type="entry name" value="TRANSCRIPTIONAL REGULATOR, TETR FAMILY"/>
    <property type="match status" value="1"/>
</dbReference>
<dbReference type="InterPro" id="IPR023772">
    <property type="entry name" value="DNA-bd_HTH_TetR-type_CS"/>
</dbReference>
<gene>
    <name evidence="5" type="ORF">DT065_17385</name>
</gene>
<dbReference type="PROSITE" id="PS01081">
    <property type="entry name" value="HTH_TETR_1"/>
    <property type="match status" value="1"/>
</dbReference>
<dbReference type="PANTHER" id="PTHR43479">
    <property type="entry name" value="ACREF/ENVCD OPERON REPRESSOR-RELATED"/>
    <property type="match status" value="1"/>
</dbReference>
<dbReference type="EMBL" id="CP031092">
    <property type="protein sequence ID" value="AXF57584.1"/>
    <property type="molecule type" value="Genomic_DNA"/>
</dbReference>
<dbReference type="SUPFAM" id="SSF46689">
    <property type="entry name" value="Homeodomain-like"/>
    <property type="match status" value="1"/>
</dbReference>
<keyword evidence="1" id="KW-0678">Repressor</keyword>
<evidence type="ECO:0000256" key="1">
    <source>
        <dbReference type="ARBA" id="ARBA00022491"/>
    </source>
</evidence>
<keyword evidence="6" id="KW-1185">Reference proteome</keyword>
<sequence length="352" mass="41062">MHDRAEGGIRSAPIHVGAPSRFKQFRLTFHLWDYRMKTIRFYNRLVSYNPKEVINVKEQIMENALLRFAVDGYYATSMQQIAEHCGISKASLYKHFSSKEELLLEALEYNLDQWLMKTTDINLDQSLSPKEELRQKIVIELEAMKNNRSLLHSLMRAVPLTKNAEMMRMLKRTRVALMNWHRDSLLNAYGESLHPYLWDRVALFQGTMREYVVLMGDDHKALSIHDVADLIISHLDTIMASYPTASPVLTSEVMHDYEVYQKDMKPAGVQGEIDEVCYLLREKVKNHADTGQQPDIDRTLETLYRETEADAPRTYLLDALCLYLGQWVSIEKERKKLYDLLELRNQANSNDR</sequence>
<dbReference type="InterPro" id="IPR009057">
    <property type="entry name" value="Homeodomain-like_sf"/>
</dbReference>
<reference evidence="5 6" key="1">
    <citation type="journal article" date="2018" name="J. Microbiol.">
        <title>Salicibibacter kimchii gen. nov., sp. nov., a moderately halophilic and alkalitolerant bacterium in the family Bacillaceae, isolated from kimchi.</title>
        <authorList>
            <person name="Jang J.Y."/>
            <person name="Oh Y.J."/>
            <person name="Lim S.K."/>
            <person name="Park H.K."/>
            <person name="Lee C."/>
            <person name="Kim J.Y."/>
            <person name="Lee M.A."/>
            <person name="Choi H.J."/>
        </authorList>
    </citation>
    <scope>NUCLEOTIDE SEQUENCE [LARGE SCALE GENOMIC DNA]</scope>
    <source>
        <strain evidence="5 6">NKC1-1</strain>
    </source>
</reference>
<keyword evidence="2 3" id="KW-0238">DNA-binding</keyword>
<evidence type="ECO:0000256" key="3">
    <source>
        <dbReference type="PROSITE-ProRule" id="PRU00335"/>
    </source>
</evidence>
<dbReference type="KEGG" id="rue:DT065_17385"/>
<dbReference type="InterPro" id="IPR050624">
    <property type="entry name" value="HTH-type_Tx_Regulator"/>
</dbReference>
<proteinExistence type="predicted"/>
<dbReference type="GO" id="GO:0003677">
    <property type="term" value="F:DNA binding"/>
    <property type="evidence" value="ECO:0007669"/>
    <property type="project" value="UniProtKB-UniRule"/>
</dbReference>
<evidence type="ECO:0000313" key="5">
    <source>
        <dbReference type="EMBL" id="AXF57584.1"/>
    </source>
</evidence>
<evidence type="ECO:0000313" key="6">
    <source>
        <dbReference type="Proteomes" id="UP000252100"/>
    </source>
</evidence>
<evidence type="ECO:0000256" key="2">
    <source>
        <dbReference type="ARBA" id="ARBA00023125"/>
    </source>
</evidence>
<organism evidence="5 6">
    <name type="scientific">Salicibibacter kimchii</name>
    <dbReference type="NCBI Taxonomy" id="2099786"/>
    <lineage>
        <taxon>Bacteria</taxon>
        <taxon>Bacillati</taxon>
        <taxon>Bacillota</taxon>
        <taxon>Bacilli</taxon>
        <taxon>Bacillales</taxon>
        <taxon>Bacillaceae</taxon>
        <taxon>Salicibibacter</taxon>
    </lineage>
</organism>
<dbReference type="Proteomes" id="UP000252100">
    <property type="component" value="Chromosome"/>
</dbReference>
<dbReference type="Gene3D" id="1.10.357.10">
    <property type="entry name" value="Tetracycline Repressor, domain 2"/>
    <property type="match status" value="1"/>
</dbReference>
<dbReference type="PRINTS" id="PR00455">
    <property type="entry name" value="HTHTETR"/>
</dbReference>
<name>A0A345C303_9BACI</name>
<evidence type="ECO:0000259" key="4">
    <source>
        <dbReference type="PROSITE" id="PS50977"/>
    </source>
</evidence>
<dbReference type="AlphaFoldDB" id="A0A345C303"/>
<dbReference type="PROSITE" id="PS50977">
    <property type="entry name" value="HTH_TETR_2"/>
    <property type="match status" value="1"/>
</dbReference>
<feature type="domain" description="HTH tetR-type" evidence="4">
    <location>
        <begin position="54"/>
        <end position="114"/>
    </location>
</feature>